<sequence>MSGSNLSASRGDITFSDTDNVTTMVGKGNVMENAAPPQFSISSILGLGGSSQRLNSEDRETSHANISAVSATCYLSSSSERSTSPIFDAREVTSSCDALVSSSTSIRNKSPHLPPCSIYIKHTKNLPIVTSATMTTPMTRNRRENREFLLAANEEDLLHEADEFVDEIASGDEDNSNGSHHNMIGDLAMDDEQSPLPSVIDHPQSAFVRPTPVHLRPDLDRFENLASLSGTMGRSITAEASSLGSTLAPASHLSPMWYPPWVAAFKPMFGLQAIDSKAESLEKDVSGRVYNHKIMSYILHLTIRCT</sequence>
<feature type="region of interest" description="Disordered" evidence="1">
    <location>
        <begin position="1"/>
        <end position="20"/>
    </location>
</feature>
<evidence type="ECO:0000313" key="3">
    <source>
        <dbReference type="Proteomes" id="UP001381693"/>
    </source>
</evidence>
<name>A0AAN8WVH7_HALRR</name>
<dbReference type="AlphaFoldDB" id="A0AAN8WVH7"/>
<dbReference type="EMBL" id="JAXCGZ010013259">
    <property type="protein sequence ID" value="KAK7073080.1"/>
    <property type="molecule type" value="Genomic_DNA"/>
</dbReference>
<comment type="caution">
    <text evidence="2">The sequence shown here is derived from an EMBL/GenBank/DDBJ whole genome shotgun (WGS) entry which is preliminary data.</text>
</comment>
<keyword evidence="3" id="KW-1185">Reference proteome</keyword>
<protein>
    <submittedName>
        <fullName evidence="2">Uncharacterized protein</fullName>
    </submittedName>
</protein>
<evidence type="ECO:0000256" key="1">
    <source>
        <dbReference type="SAM" id="MobiDB-lite"/>
    </source>
</evidence>
<dbReference type="Proteomes" id="UP001381693">
    <property type="component" value="Unassembled WGS sequence"/>
</dbReference>
<organism evidence="2 3">
    <name type="scientific">Halocaridina rubra</name>
    <name type="common">Hawaiian red shrimp</name>
    <dbReference type="NCBI Taxonomy" id="373956"/>
    <lineage>
        <taxon>Eukaryota</taxon>
        <taxon>Metazoa</taxon>
        <taxon>Ecdysozoa</taxon>
        <taxon>Arthropoda</taxon>
        <taxon>Crustacea</taxon>
        <taxon>Multicrustacea</taxon>
        <taxon>Malacostraca</taxon>
        <taxon>Eumalacostraca</taxon>
        <taxon>Eucarida</taxon>
        <taxon>Decapoda</taxon>
        <taxon>Pleocyemata</taxon>
        <taxon>Caridea</taxon>
        <taxon>Atyoidea</taxon>
        <taxon>Atyidae</taxon>
        <taxon>Halocaridina</taxon>
    </lineage>
</organism>
<evidence type="ECO:0000313" key="2">
    <source>
        <dbReference type="EMBL" id="KAK7073080.1"/>
    </source>
</evidence>
<reference evidence="2 3" key="1">
    <citation type="submission" date="2023-11" db="EMBL/GenBank/DDBJ databases">
        <title>Halocaridina rubra genome assembly.</title>
        <authorList>
            <person name="Smith C."/>
        </authorList>
    </citation>
    <scope>NUCLEOTIDE SEQUENCE [LARGE SCALE GENOMIC DNA]</scope>
    <source>
        <strain evidence="2">EP-1</strain>
        <tissue evidence="2">Whole</tissue>
    </source>
</reference>
<gene>
    <name evidence="2" type="ORF">SK128_016550</name>
</gene>
<accession>A0AAN8WVH7</accession>
<proteinExistence type="predicted"/>